<accession>A0A9P9IJH2</accession>
<feature type="region of interest" description="Disordered" evidence="1">
    <location>
        <begin position="60"/>
        <end position="83"/>
    </location>
</feature>
<dbReference type="Proteomes" id="UP000700596">
    <property type="component" value="Unassembled WGS sequence"/>
</dbReference>
<sequence>MVYFHPLQPSGLIAAFVALSLLAIPVFGNPEPIHTPSTEDEHWAMGGLIGSPHYLRAASTSGAPVVTKREPRKSGESPCSACSNTATETTTRVIEVIIPGGTITVTKTLIQVVPTGKASTTKTTVLVIPTGSTTKISMIATGATTTKIIIVPTEKPGKTTTKVIVIPSGDTTKTKHIPTGTTTTVQTAITIAPTVTITKVPAPKPSSPTKSKTWSPFDGPFPLPNPWTSVFGDKTDKTSSTKSFIWVFPTYTAKPSTAKPSTMKPSTTKPLSITKPTSSVPIVTFPGTKSCIECGPSEGVTTYTTSTKTYVITVDSNYRPDYTKCTWCVTGTVTSVITKDAFSFVTSKRSVAVAARETARA</sequence>
<evidence type="ECO:0000256" key="2">
    <source>
        <dbReference type="SAM" id="SignalP"/>
    </source>
</evidence>
<gene>
    <name evidence="3" type="ORF">B0J11DRAFT_348387</name>
</gene>
<keyword evidence="4" id="KW-1185">Reference proteome</keyword>
<feature type="chain" id="PRO_5040184850" evidence="2">
    <location>
        <begin position="29"/>
        <end position="361"/>
    </location>
</feature>
<dbReference type="AlphaFoldDB" id="A0A9P9IJH2"/>
<keyword evidence="2" id="KW-0732">Signal</keyword>
<dbReference type="EMBL" id="JAGMWT010000009">
    <property type="protein sequence ID" value="KAH7122821.1"/>
    <property type="molecule type" value="Genomic_DNA"/>
</dbReference>
<protein>
    <submittedName>
        <fullName evidence="3">Uncharacterized protein</fullName>
    </submittedName>
</protein>
<evidence type="ECO:0000313" key="4">
    <source>
        <dbReference type="Proteomes" id="UP000700596"/>
    </source>
</evidence>
<evidence type="ECO:0000256" key="1">
    <source>
        <dbReference type="SAM" id="MobiDB-lite"/>
    </source>
</evidence>
<feature type="signal peptide" evidence="2">
    <location>
        <begin position="1"/>
        <end position="28"/>
    </location>
</feature>
<comment type="caution">
    <text evidence="3">The sequence shown here is derived from an EMBL/GenBank/DDBJ whole genome shotgun (WGS) entry which is preliminary data.</text>
</comment>
<organism evidence="3 4">
    <name type="scientific">Dendryphion nanum</name>
    <dbReference type="NCBI Taxonomy" id="256645"/>
    <lineage>
        <taxon>Eukaryota</taxon>
        <taxon>Fungi</taxon>
        <taxon>Dikarya</taxon>
        <taxon>Ascomycota</taxon>
        <taxon>Pezizomycotina</taxon>
        <taxon>Dothideomycetes</taxon>
        <taxon>Pleosporomycetidae</taxon>
        <taxon>Pleosporales</taxon>
        <taxon>Torulaceae</taxon>
        <taxon>Dendryphion</taxon>
    </lineage>
</organism>
<evidence type="ECO:0000313" key="3">
    <source>
        <dbReference type="EMBL" id="KAH7122821.1"/>
    </source>
</evidence>
<name>A0A9P9IJH2_9PLEO</name>
<proteinExistence type="predicted"/>
<reference evidence="3" key="1">
    <citation type="journal article" date="2021" name="Nat. Commun.">
        <title>Genetic determinants of endophytism in the Arabidopsis root mycobiome.</title>
        <authorList>
            <person name="Mesny F."/>
            <person name="Miyauchi S."/>
            <person name="Thiergart T."/>
            <person name="Pickel B."/>
            <person name="Atanasova L."/>
            <person name="Karlsson M."/>
            <person name="Huettel B."/>
            <person name="Barry K.W."/>
            <person name="Haridas S."/>
            <person name="Chen C."/>
            <person name="Bauer D."/>
            <person name="Andreopoulos W."/>
            <person name="Pangilinan J."/>
            <person name="LaButti K."/>
            <person name="Riley R."/>
            <person name="Lipzen A."/>
            <person name="Clum A."/>
            <person name="Drula E."/>
            <person name="Henrissat B."/>
            <person name="Kohler A."/>
            <person name="Grigoriev I.V."/>
            <person name="Martin F.M."/>
            <person name="Hacquard S."/>
        </authorList>
    </citation>
    <scope>NUCLEOTIDE SEQUENCE</scope>
    <source>
        <strain evidence="3">MPI-CAGE-CH-0243</strain>
    </source>
</reference>